<comment type="caution">
    <text evidence="6">The sequence shown here is derived from an EMBL/GenBank/DDBJ whole genome shotgun (WGS) entry which is preliminary data.</text>
</comment>
<name>A0AA38KV04_TAXCH</name>
<dbReference type="InterPro" id="IPR012675">
    <property type="entry name" value="Beta-grasp_dom_sf"/>
</dbReference>
<evidence type="ECO:0000256" key="3">
    <source>
        <dbReference type="ARBA" id="ARBA00075768"/>
    </source>
</evidence>
<feature type="non-terminal residue" evidence="6">
    <location>
        <position position="1"/>
    </location>
</feature>
<evidence type="ECO:0000256" key="4">
    <source>
        <dbReference type="ARBA" id="ARBA00082153"/>
    </source>
</evidence>
<dbReference type="Gene3D" id="3.10.20.30">
    <property type="match status" value="1"/>
</dbReference>
<evidence type="ECO:0000313" key="7">
    <source>
        <dbReference type="Proteomes" id="UP000824469"/>
    </source>
</evidence>
<dbReference type="EMBL" id="JAHRHJ020000008">
    <property type="protein sequence ID" value="KAH9305572.1"/>
    <property type="molecule type" value="Genomic_DNA"/>
</dbReference>
<protein>
    <recommendedName>
        <fullName evidence="2">Putative GTP diphosphokinase RSH1, chloroplastic</fullName>
    </recommendedName>
    <alternativeName>
        <fullName evidence="3">RelA/SpoT homolog 1</fullName>
    </alternativeName>
    <alternativeName>
        <fullName evidence="4">ppGpp synthetase RSH1</fullName>
    </alternativeName>
</protein>
<evidence type="ECO:0000259" key="5">
    <source>
        <dbReference type="PROSITE" id="PS51880"/>
    </source>
</evidence>
<dbReference type="InterPro" id="IPR004095">
    <property type="entry name" value="TGS"/>
</dbReference>
<dbReference type="SUPFAM" id="SSF81271">
    <property type="entry name" value="TGS-like"/>
    <property type="match status" value="1"/>
</dbReference>
<dbReference type="InterPro" id="IPR012676">
    <property type="entry name" value="TGS-like"/>
</dbReference>
<evidence type="ECO:0000256" key="1">
    <source>
        <dbReference type="ARBA" id="ARBA00007476"/>
    </source>
</evidence>
<dbReference type="PANTHER" id="PTHR43061">
    <property type="entry name" value="GTP DIPHOSPHOKINASE RSH1, CHLOROPLASTIC-RELATED"/>
    <property type="match status" value="1"/>
</dbReference>
<organism evidence="6 7">
    <name type="scientific">Taxus chinensis</name>
    <name type="common">Chinese yew</name>
    <name type="synonym">Taxus wallichiana var. chinensis</name>
    <dbReference type="NCBI Taxonomy" id="29808"/>
    <lineage>
        <taxon>Eukaryota</taxon>
        <taxon>Viridiplantae</taxon>
        <taxon>Streptophyta</taxon>
        <taxon>Embryophyta</taxon>
        <taxon>Tracheophyta</taxon>
        <taxon>Spermatophyta</taxon>
        <taxon>Pinopsida</taxon>
        <taxon>Pinidae</taxon>
        <taxon>Conifers II</taxon>
        <taxon>Cupressales</taxon>
        <taxon>Taxaceae</taxon>
        <taxon>Taxus</taxon>
    </lineage>
</organism>
<dbReference type="Proteomes" id="UP000824469">
    <property type="component" value="Unassembled WGS sequence"/>
</dbReference>
<reference evidence="6 7" key="1">
    <citation type="journal article" date="2021" name="Nat. Plants">
        <title>The Taxus genome provides insights into paclitaxel biosynthesis.</title>
        <authorList>
            <person name="Xiong X."/>
            <person name="Gou J."/>
            <person name="Liao Q."/>
            <person name="Li Y."/>
            <person name="Zhou Q."/>
            <person name="Bi G."/>
            <person name="Li C."/>
            <person name="Du R."/>
            <person name="Wang X."/>
            <person name="Sun T."/>
            <person name="Guo L."/>
            <person name="Liang H."/>
            <person name="Lu P."/>
            <person name="Wu Y."/>
            <person name="Zhang Z."/>
            <person name="Ro D.K."/>
            <person name="Shang Y."/>
            <person name="Huang S."/>
            <person name="Yan J."/>
        </authorList>
    </citation>
    <scope>NUCLEOTIDE SEQUENCE [LARGE SCALE GENOMIC DNA]</scope>
    <source>
        <strain evidence="6">Ta-2019</strain>
    </source>
</reference>
<gene>
    <name evidence="6" type="ORF">KI387_009976</name>
</gene>
<proteinExistence type="inferred from homology"/>
<dbReference type="FunFam" id="3.10.20.30:FF:000002">
    <property type="entry name" value="GTP pyrophosphokinase (RelA/SpoT)"/>
    <property type="match status" value="1"/>
</dbReference>
<dbReference type="Pfam" id="PF02824">
    <property type="entry name" value="TGS"/>
    <property type="match status" value="1"/>
</dbReference>
<feature type="domain" description="TGS" evidence="5">
    <location>
        <begin position="1"/>
        <end position="51"/>
    </location>
</feature>
<keyword evidence="7" id="KW-1185">Reference proteome</keyword>
<dbReference type="AlphaFoldDB" id="A0AA38KV04"/>
<comment type="similarity">
    <text evidence="1">Belongs to the RelA/SpoT family.</text>
</comment>
<evidence type="ECO:0000256" key="2">
    <source>
        <dbReference type="ARBA" id="ARBA00070102"/>
    </source>
</evidence>
<feature type="non-terminal residue" evidence="6">
    <location>
        <position position="53"/>
    </location>
</feature>
<sequence>IKYLPKGATVIDYAYQIHSEVGNKMISAKVNGNAVSPIHTLANAEVVEIITDN</sequence>
<dbReference type="PROSITE" id="PS51880">
    <property type="entry name" value="TGS"/>
    <property type="match status" value="1"/>
</dbReference>
<dbReference type="PANTHER" id="PTHR43061:SF1">
    <property type="entry name" value="GTP DIPHOSPHOKINASE RSH1, CHLOROPLASTIC-RELATED"/>
    <property type="match status" value="1"/>
</dbReference>
<accession>A0AA38KV04</accession>
<evidence type="ECO:0000313" key="6">
    <source>
        <dbReference type="EMBL" id="KAH9305572.1"/>
    </source>
</evidence>